<dbReference type="OrthoDB" id="550720at2759"/>
<dbReference type="EMBL" id="BDRX01000103">
    <property type="protein sequence ID" value="GBF97610.1"/>
    <property type="molecule type" value="Genomic_DNA"/>
</dbReference>
<dbReference type="InParanoid" id="A0A2V0PI87"/>
<gene>
    <name evidence="2" type="ORF">Rsub_10746</name>
</gene>
<dbReference type="Proteomes" id="UP000247498">
    <property type="component" value="Unassembled WGS sequence"/>
</dbReference>
<dbReference type="AlphaFoldDB" id="A0A2V0PI87"/>
<evidence type="ECO:0000256" key="1">
    <source>
        <dbReference type="SAM" id="MobiDB-lite"/>
    </source>
</evidence>
<reference evidence="2 3" key="1">
    <citation type="journal article" date="2018" name="Sci. Rep.">
        <title>Raphidocelis subcapitata (=Pseudokirchneriella subcapitata) provides an insight into genome evolution and environmental adaptations in the Sphaeropleales.</title>
        <authorList>
            <person name="Suzuki S."/>
            <person name="Yamaguchi H."/>
            <person name="Nakajima N."/>
            <person name="Kawachi M."/>
        </authorList>
    </citation>
    <scope>NUCLEOTIDE SEQUENCE [LARGE SCALE GENOMIC DNA]</scope>
    <source>
        <strain evidence="2 3">NIES-35</strain>
    </source>
</reference>
<name>A0A2V0PI87_9CHLO</name>
<sequence>MSGAVAQWPSGPEGRARASADAGAAAAAATAEASPPASPPAPQQRRGRGRPPGLGGDYTKKYLSVKRYREKKKSMMAQLEAEVVDKLAQVKLLMAENDALQTRERVLQTVIDGGEGRMRQLEEEEARQDWQRAEAGRVVDRALSSGNSGSCPCRVASSSSSSICGSASEALATGGREPSDSSAEAAAAAVAAAATAAAAAAAAAVTAAEGPSEQAASAARLAAFCQRYNALVAHIRARRLRRDGRVRPAAAGDPLAAEPFELVQLALAMPPEDSYALLTTNAETGQSEAHPPDLHGRVARALKLSPKQQACVLAAWRTFEAALARLKADRAALLDALASMQQHLDGVPAPAGAPAAEFARAQAVETGISRVLQSADHEAIALALEDNMSRENQQWGIMTGTLALLLEEHQLAHIAALSHPYMLSLTQVAAQYVAEVLGHKPAA</sequence>
<protein>
    <recommendedName>
        <fullName evidence="4">BZIP domain-containing protein</fullName>
    </recommendedName>
</protein>
<evidence type="ECO:0008006" key="4">
    <source>
        <dbReference type="Google" id="ProtNLM"/>
    </source>
</evidence>
<dbReference type="CDD" id="cd14686">
    <property type="entry name" value="bZIP"/>
    <property type="match status" value="1"/>
</dbReference>
<keyword evidence="3" id="KW-1185">Reference proteome</keyword>
<comment type="caution">
    <text evidence="2">The sequence shown here is derived from an EMBL/GenBank/DDBJ whole genome shotgun (WGS) entry which is preliminary data.</text>
</comment>
<accession>A0A2V0PI87</accession>
<organism evidence="2 3">
    <name type="scientific">Raphidocelis subcapitata</name>
    <dbReference type="NCBI Taxonomy" id="307507"/>
    <lineage>
        <taxon>Eukaryota</taxon>
        <taxon>Viridiplantae</taxon>
        <taxon>Chlorophyta</taxon>
        <taxon>core chlorophytes</taxon>
        <taxon>Chlorophyceae</taxon>
        <taxon>CS clade</taxon>
        <taxon>Sphaeropleales</taxon>
        <taxon>Selenastraceae</taxon>
        <taxon>Raphidocelis</taxon>
    </lineage>
</organism>
<proteinExistence type="predicted"/>
<feature type="compositionally biased region" description="Low complexity" evidence="1">
    <location>
        <begin position="17"/>
        <end position="35"/>
    </location>
</feature>
<feature type="region of interest" description="Disordered" evidence="1">
    <location>
        <begin position="1"/>
        <end position="61"/>
    </location>
</feature>
<evidence type="ECO:0000313" key="3">
    <source>
        <dbReference type="Proteomes" id="UP000247498"/>
    </source>
</evidence>
<evidence type="ECO:0000313" key="2">
    <source>
        <dbReference type="EMBL" id="GBF97610.1"/>
    </source>
</evidence>